<dbReference type="CDD" id="cd13118">
    <property type="entry name" value="POLO_box_1"/>
    <property type="match status" value="1"/>
</dbReference>
<dbReference type="PROSITE" id="PS00108">
    <property type="entry name" value="PROTEIN_KINASE_ST"/>
    <property type="match status" value="1"/>
</dbReference>
<dbReference type="SMART" id="SM00220">
    <property type="entry name" value="S_TKc"/>
    <property type="match status" value="1"/>
</dbReference>
<evidence type="ECO:0000256" key="6">
    <source>
        <dbReference type="ARBA" id="ARBA00022737"/>
    </source>
</evidence>
<keyword evidence="5" id="KW-0808">Transferase</keyword>
<dbReference type="Gene3D" id="3.30.200.20">
    <property type="entry name" value="Phosphorylase Kinase, domain 1"/>
    <property type="match status" value="1"/>
</dbReference>
<dbReference type="Gene3D" id="3.30.1120.30">
    <property type="entry name" value="POLO box domain"/>
    <property type="match status" value="2"/>
</dbReference>
<dbReference type="InterPro" id="IPR000719">
    <property type="entry name" value="Prot_kinase_dom"/>
</dbReference>
<comment type="catalytic activity">
    <reaction evidence="11">
        <text>L-seryl-[protein] + ATP = O-phospho-L-seryl-[protein] + ADP + H(+)</text>
        <dbReference type="Rhea" id="RHEA:17989"/>
        <dbReference type="Rhea" id="RHEA-COMP:9863"/>
        <dbReference type="Rhea" id="RHEA-COMP:11604"/>
        <dbReference type="ChEBI" id="CHEBI:15378"/>
        <dbReference type="ChEBI" id="CHEBI:29999"/>
        <dbReference type="ChEBI" id="CHEBI:30616"/>
        <dbReference type="ChEBI" id="CHEBI:83421"/>
        <dbReference type="ChEBI" id="CHEBI:456216"/>
        <dbReference type="EC" id="2.7.11.21"/>
    </reaction>
</comment>
<dbReference type="FunFam" id="1.10.510.10:FF:000311">
    <property type="entry name" value="Serine/threonine-protein kinase PLK"/>
    <property type="match status" value="1"/>
</dbReference>
<dbReference type="InterPro" id="IPR033701">
    <property type="entry name" value="POLO_box_1"/>
</dbReference>
<evidence type="ECO:0000256" key="2">
    <source>
        <dbReference type="ARBA" id="ARBA00012424"/>
    </source>
</evidence>
<proteinExistence type="predicted"/>
<dbReference type="FunFam" id="3.30.200.20:FF:000284">
    <property type="entry name" value="Serine/threonine-protein kinase PLK"/>
    <property type="match status" value="1"/>
</dbReference>
<dbReference type="AlphaFoldDB" id="A0A8J2R0Z9"/>
<evidence type="ECO:0000313" key="14">
    <source>
        <dbReference type="EMBL" id="CAG9576068.1"/>
    </source>
</evidence>
<evidence type="ECO:0000256" key="5">
    <source>
        <dbReference type="ARBA" id="ARBA00022679"/>
    </source>
</evidence>
<dbReference type="PROSITE" id="PS50078">
    <property type="entry name" value="POLO_BOX"/>
    <property type="match status" value="2"/>
</dbReference>
<evidence type="ECO:0000256" key="8">
    <source>
        <dbReference type="ARBA" id="ARBA00022777"/>
    </source>
</evidence>
<gene>
    <name evidence="14" type="ORF">DCHRY22_LOCUS11831</name>
</gene>
<evidence type="ECO:0000259" key="12">
    <source>
        <dbReference type="PROSITE" id="PS50011"/>
    </source>
</evidence>
<keyword evidence="6" id="KW-0677">Repeat</keyword>
<dbReference type="InterPro" id="IPR011009">
    <property type="entry name" value="Kinase-like_dom_sf"/>
</dbReference>
<dbReference type="GO" id="GO:0007052">
    <property type="term" value="P:mitotic spindle organization"/>
    <property type="evidence" value="ECO:0007669"/>
    <property type="project" value="TreeGrafter"/>
</dbReference>
<dbReference type="GO" id="GO:0005524">
    <property type="term" value="F:ATP binding"/>
    <property type="evidence" value="ECO:0007669"/>
    <property type="project" value="UniProtKB-KW"/>
</dbReference>
<dbReference type="GO" id="GO:0004674">
    <property type="term" value="F:protein serine/threonine kinase activity"/>
    <property type="evidence" value="ECO:0007669"/>
    <property type="project" value="UniProtKB-KW"/>
</dbReference>
<evidence type="ECO:0000256" key="10">
    <source>
        <dbReference type="ARBA" id="ARBA00047802"/>
    </source>
</evidence>
<accession>A0A8J2R0Z9</accession>
<dbReference type="EMBL" id="CAKASE010000074">
    <property type="protein sequence ID" value="CAG9576068.1"/>
    <property type="molecule type" value="Genomic_DNA"/>
</dbReference>
<evidence type="ECO:0000256" key="9">
    <source>
        <dbReference type="ARBA" id="ARBA00022840"/>
    </source>
</evidence>
<dbReference type="InterPro" id="IPR033695">
    <property type="entry name" value="POLO_box_2"/>
</dbReference>
<keyword evidence="15" id="KW-1185">Reference proteome</keyword>
<name>A0A8J2R0Z9_9NEOP</name>
<dbReference type="PANTHER" id="PTHR24345:SF93">
    <property type="entry name" value="SERINE_THREONINE-PROTEIN KINASE PLK1"/>
    <property type="match status" value="1"/>
</dbReference>
<dbReference type="InterPro" id="IPR036947">
    <property type="entry name" value="POLO_box_dom_sf"/>
</dbReference>
<feature type="domain" description="POLO box" evidence="13">
    <location>
        <begin position="383"/>
        <end position="461"/>
    </location>
</feature>
<keyword evidence="8" id="KW-0418">Kinase</keyword>
<comment type="catalytic activity">
    <reaction evidence="10">
        <text>L-threonyl-[protein] + ATP = O-phospho-L-threonyl-[protein] + ADP + H(+)</text>
        <dbReference type="Rhea" id="RHEA:46608"/>
        <dbReference type="Rhea" id="RHEA-COMP:11060"/>
        <dbReference type="Rhea" id="RHEA-COMP:11605"/>
        <dbReference type="ChEBI" id="CHEBI:15378"/>
        <dbReference type="ChEBI" id="CHEBI:30013"/>
        <dbReference type="ChEBI" id="CHEBI:30616"/>
        <dbReference type="ChEBI" id="CHEBI:61977"/>
        <dbReference type="ChEBI" id="CHEBI:456216"/>
        <dbReference type="EC" id="2.7.11.21"/>
    </reaction>
</comment>
<evidence type="ECO:0000256" key="1">
    <source>
        <dbReference type="ARBA" id="ARBA00004496"/>
    </source>
</evidence>
<evidence type="ECO:0000256" key="7">
    <source>
        <dbReference type="ARBA" id="ARBA00022741"/>
    </source>
</evidence>
<dbReference type="GO" id="GO:0005634">
    <property type="term" value="C:nucleus"/>
    <property type="evidence" value="ECO:0007669"/>
    <property type="project" value="TreeGrafter"/>
</dbReference>
<sequence length="568" mass="65530">MTSIKEDEKKEIPEIIHDPQTNSTYQRLRFFGKGGFAKCYEIQDIATNQIYAGKIVSKKLMVKSSQKEKMSQEISIHRSLQHKHVVGFHSFFEDSLNIYIVLELCKRRSMMELHKRRKAITEPETRFYMHQILLGVQYLHSRRIIHRDLKLGNLFLDDDLHVKIGDFGLAAKIEYEGERKRTLCGTPNYIAPEILTRDGHSFEVDIWSLGCIMYTLMVGRPPFETSTLRDTYKRIKQCEYRIPSSLRKPAISMIGLQLQAKPSQRPSVDKLLQHEFFSSGIMPAALPLSCLTTAPRTDQLEGVTLHRRPLNEVNTNADQIMAVDSPVKRGPGGEPRAVDPTSHRLNLILLRDQLATLLGGKLKCRRDSLNDDMCDPSSQPLVWVGKWVDYSDKYGFGYQLCDESVGVMFNDTTKLIMLANGVNVHYINRQGQEQYMTMREYPQELDKKMKLLTYFRRYMTEHLMKAGASVPVRESDGLSRLPHLDRWFRTTLAVIMYLTNGTLQINFQDHTKIILCPLMQAVTYIDVEKNFRTFRFSTIEKHGCDKKLYANLTYALEKIKSVLANKLC</sequence>
<evidence type="ECO:0000259" key="13">
    <source>
        <dbReference type="PROSITE" id="PS50078"/>
    </source>
</evidence>
<evidence type="ECO:0000256" key="11">
    <source>
        <dbReference type="ARBA" id="ARBA00048347"/>
    </source>
</evidence>
<evidence type="ECO:0000256" key="3">
    <source>
        <dbReference type="ARBA" id="ARBA00022490"/>
    </source>
</evidence>
<keyword evidence="3" id="KW-0963">Cytoplasm</keyword>
<dbReference type="GO" id="GO:0000922">
    <property type="term" value="C:spindle pole"/>
    <property type="evidence" value="ECO:0007669"/>
    <property type="project" value="TreeGrafter"/>
</dbReference>
<dbReference type="OrthoDB" id="408964at2759"/>
<feature type="domain" description="POLO box" evidence="13">
    <location>
        <begin position="483"/>
        <end position="564"/>
    </location>
</feature>
<reference evidence="14" key="1">
    <citation type="submission" date="2021-09" db="EMBL/GenBank/DDBJ databases">
        <authorList>
            <person name="Martin H S."/>
        </authorList>
    </citation>
    <scope>NUCLEOTIDE SEQUENCE</scope>
</reference>
<evidence type="ECO:0000313" key="15">
    <source>
        <dbReference type="Proteomes" id="UP000789524"/>
    </source>
</evidence>
<keyword evidence="7" id="KW-0547">Nucleotide-binding</keyword>
<dbReference type="EC" id="2.7.11.21" evidence="2"/>
<dbReference type="CDD" id="cd13117">
    <property type="entry name" value="POLO_box_2"/>
    <property type="match status" value="1"/>
</dbReference>
<dbReference type="Pfam" id="PF00659">
    <property type="entry name" value="POLO_box"/>
    <property type="match status" value="2"/>
</dbReference>
<evidence type="ECO:0000256" key="4">
    <source>
        <dbReference type="ARBA" id="ARBA00022527"/>
    </source>
</evidence>
<dbReference type="SUPFAM" id="SSF56112">
    <property type="entry name" value="Protein kinase-like (PK-like)"/>
    <property type="match status" value="1"/>
</dbReference>
<dbReference type="Pfam" id="PF00069">
    <property type="entry name" value="Pkinase"/>
    <property type="match status" value="1"/>
</dbReference>
<dbReference type="FunFam" id="3.30.1120.30:FF:000001">
    <property type="entry name" value="Serine/threonine-protein kinase PLK"/>
    <property type="match status" value="1"/>
</dbReference>
<organism evidence="14 15">
    <name type="scientific">Danaus chrysippus</name>
    <name type="common">African queen</name>
    <dbReference type="NCBI Taxonomy" id="151541"/>
    <lineage>
        <taxon>Eukaryota</taxon>
        <taxon>Metazoa</taxon>
        <taxon>Ecdysozoa</taxon>
        <taxon>Arthropoda</taxon>
        <taxon>Hexapoda</taxon>
        <taxon>Insecta</taxon>
        <taxon>Pterygota</taxon>
        <taxon>Neoptera</taxon>
        <taxon>Endopterygota</taxon>
        <taxon>Lepidoptera</taxon>
        <taxon>Glossata</taxon>
        <taxon>Ditrysia</taxon>
        <taxon>Papilionoidea</taxon>
        <taxon>Nymphalidae</taxon>
        <taxon>Danainae</taxon>
        <taxon>Danaini</taxon>
        <taxon>Danaina</taxon>
        <taxon>Danaus</taxon>
        <taxon>Anosia</taxon>
    </lineage>
</organism>
<dbReference type="GO" id="GO:0000776">
    <property type="term" value="C:kinetochore"/>
    <property type="evidence" value="ECO:0007669"/>
    <property type="project" value="TreeGrafter"/>
</dbReference>
<dbReference type="CDD" id="cd14099">
    <property type="entry name" value="STKc_PLK"/>
    <property type="match status" value="1"/>
</dbReference>
<dbReference type="PANTHER" id="PTHR24345">
    <property type="entry name" value="SERINE/THREONINE-PROTEIN KINASE PLK"/>
    <property type="match status" value="1"/>
</dbReference>
<dbReference type="GO" id="GO:0005813">
    <property type="term" value="C:centrosome"/>
    <property type="evidence" value="ECO:0007669"/>
    <property type="project" value="TreeGrafter"/>
</dbReference>
<comment type="subcellular location">
    <subcellularLocation>
        <location evidence="1">Cytoplasm</location>
    </subcellularLocation>
</comment>
<protein>
    <recommendedName>
        <fullName evidence="2">polo kinase</fullName>
        <ecNumber evidence="2">2.7.11.21</ecNumber>
    </recommendedName>
</protein>
<dbReference type="PROSITE" id="PS50011">
    <property type="entry name" value="PROTEIN_KINASE_DOM"/>
    <property type="match status" value="1"/>
</dbReference>
<comment type="caution">
    <text evidence="14">The sequence shown here is derived from an EMBL/GenBank/DDBJ whole genome shotgun (WGS) entry which is preliminary data.</text>
</comment>
<dbReference type="GO" id="GO:0005737">
    <property type="term" value="C:cytoplasm"/>
    <property type="evidence" value="ECO:0007669"/>
    <property type="project" value="UniProtKB-SubCell"/>
</dbReference>
<keyword evidence="4" id="KW-0723">Serine/threonine-protein kinase</keyword>
<dbReference type="InterPro" id="IPR000959">
    <property type="entry name" value="POLO_box_dom"/>
</dbReference>
<keyword evidence="9" id="KW-0067">ATP-binding</keyword>
<dbReference type="InterPro" id="IPR008271">
    <property type="entry name" value="Ser/Thr_kinase_AS"/>
</dbReference>
<dbReference type="Proteomes" id="UP000789524">
    <property type="component" value="Unassembled WGS sequence"/>
</dbReference>
<feature type="domain" description="Protein kinase" evidence="12">
    <location>
        <begin position="25"/>
        <end position="277"/>
    </location>
</feature>
<dbReference type="Gene3D" id="1.10.510.10">
    <property type="entry name" value="Transferase(Phosphotransferase) domain 1"/>
    <property type="match status" value="1"/>
</dbReference>
<dbReference type="SUPFAM" id="SSF82615">
    <property type="entry name" value="Polo-box domain"/>
    <property type="match status" value="2"/>
</dbReference>